<feature type="compositionally biased region" description="Polar residues" evidence="1">
    <location>
        <begin position="163"/>
        <end position="173"/>
    </location>
</feature>
<comment type="caution">
    <text evidence="2">The sequence shown here is derived from an EMBL/GenBank/DDBJ whole genome shotgun (WGS) entry which is preliminary data.</text>
</comment>
<protein>
    <submittedName>
        <fullName evidence="2">Uncharacterized protein</fullName>
    </submittedName>
</protein>
<sequence length="173" mass="18181">MASENTTPHPLPYPPFPTLPHASQPLSPSQARNIVPDLPFFHQQPLPAPQFVQSQFTPPTQAIPPFFGPFSQFPPHLFAFPYPPSTPASTLPQETTTGKRKRGQGTAGPSRKRQKRVQPAADSECTAAEICGAGPSGLPSASAVNLTPPGGSQIVADAPAPSCPNNSNISEVS</sequence>
<feature type="region of interest" description="Disordered" evidence="1">
    <location>
        <begin position="1"/>
        <end position="34"/>
    </location>
</feature>
<dbReference type="AlphaFoldDB" id="A0A8K0UJY8"/>
<evidence type="ECO:0000256" key="1">
    <source>
        <dbReference type="SAM" id="MobiDB-lite"/>
    </source>
</evidence>
<accession>A0A8K0UJY8</accession>
<reference evidence="2" key="1">
    <citation type="journal article" date="2021" name="New Phytol.">
        <title>Evolutionary innovations through gain and loss of genes in the ectomycorrhizal Boletales.</title>
        <authorList>
            <person name="Wu G."/>
            <person name="Miyauchi S."/>
            <person name="Morin E."/>
            <person name="Kuo A."/>
            <person name="Drula E."/>
            <person name="Varga T."/>
            <person name="Kohler A."/>
            <person name="Feng B."/>
            <person name="Cao Y."/>
            <person name="Lipzen A."/>
            <person name="Daum C."/>
            <person name="Hundley H."/>
            <person name="Pangilinan J."/>
            <person name="Johnson J."/>
            <person name="Barry K."/>
            <person name="LaButti K."/>
            <person name="Ng V."/>
            <person name="Ahrendt S."/>
            <person name="Min B."/>
            <person name="Choi I.G."/>
            <person name="Park H."/>
            <person name="Plett J.M."/>
            <person name="Magnuson J."/>
            <person name="Spatafora J.W."/>
            <person name="Nagy L.G."/>
            <person name="Henrissat B."/>
            <person name="Grigoriev I.V."/>
            <person name="Yang Z.L."/>
            <person name="Xu J."/>
            <person name="Martin F.M."/>
        </authorList>
    </citation>
    <scope>NUCLEOTIDE SEQUENCE</scope>
    <source>
        <strain evidence="2">KKN 215</strain>
    </source>
</reference>
<keyword evidence="3" id="KW-1185">Reference proteome</keyword>
<proteinExistence type="predicted"/>
<gene>
    <name evidence="2" type="ORF">BXZ70DRAFT_975872</name>
</gene>
<organism evidence="2 3">
    <name type="scientific">Cristinia sonorae</name>
    <dbReference type="NCBI Taxonomy" id="1940300"/>
    <lineage>
        <taxon>Eukaryota</taxon>
        <taxon>Fungi</taxon>
        <taxon>Dikarya</taxon>
        <taxon>Basidiomycota</taxon>
        <taxon>Agaricomycotina</taxon>
        <taxon>Agaricomycetes</taxon>
        <taxon>Agaricomycetidae</taxon>
        <taxon>Agaricales</taxon>
        <taxon>Pleurotineae</taxon>
        <taxon>Stephanosporaceae</taxon>
        <taxon>Cristinia</taxon>
    </lineage>
</organism>
<evidence type="ECO:0000313" key="3">
    <source>
        <dbReference type="Proteomes" id="UP000813824"/>
    </source>
</evidence>
<dbReference type="EMBL" id="JAEVFJ010000026">
    <property type="protein sequence ID" value="KAH8094523.1"/>
    <property type="molecule type" value="Genomic_DNA"/>
</dbReference>
<evidence type="ECO:0000313" key="2">
    <source>
        <dbReference type="EMBL" id="KAH8094523.1"/>
    </source>
</evidence>
<feature type="region of interest" description="Disordered" evidence="1">
    <location>
        <begin position="78"/>
        <end position="173"/>
    </location>
</feature>
<dbReference type="Proteomes" id="UP000813824">
    <property type="component" value="Unassembled WGS sequence"/>
</dbReference>
<feature type="compositionally biased region" description="Pro residues" evidence="1">
    <location>
        <begin position="9"/>
        <end position="18"/>
    </location>
</feature>
<name>A0A8K0UJY8_9AGAR</name>